<dbReference type="SUPFAM" id="SSF53720">
    <property type="entry name" value="ALDH-like"/>
    <property type="match status" value="1"/>
</dbReference>
<keyword evidence="4" id="KW-0520">NAD</keyword>
<dbReference type="CDD" id="cd07085">
    <property type="entry name" value="ALDH_F6_MMSDH"/>
    <property type="match status" value="1"/>
</dbReference>
<evidence type="ECO:0000256" key="6">
    <source>
        <dbReference type="ARBA" id="ARBA00048821"/>
    </source>
</evidence>
<comment type="similarity">
    <text evidence="1">Belongs to the aldehyde dehydrogenase family.</text>
</comment>
<evidence type="ECO:0000256" key="2">
    <source>
        <dbReference type="ARBA" id="ARBA00013048"/>
    </source>
</evidence>
<evidence type="ECO:0000259" key="7">
    <source>
        <dbReference type="Pfam" id="PF00171"/>
    </source>
</evidence>
<accession>A0A8C5CPS1</accession>
<dbReference type="GO" id="GO:0006210">
    <property type="term" value="P:thymine catabolic process"/>
    <property type="evidence" value="ECO:0007669"/>
    <property type="project" value="TreeGrafter"/>
</dbReference>
<feature type="domain" description="Aldehyde dehydrogenase" evidence="7">
    <location>
        <begin position="38"/>
        <end position="339"/>
    </location>
</feature>
<name>A0A8C5CPS1_GADMO</name>
<dbReference type="InterPro" id="IPR016162">
    <property type="entry name" value="Ald_DH_N"/>
</dbReference>
<dbReference type="AlphaFoldDB" id="A0A8C5CPS1"/>
<evidence type="ECO:0000256" key="5">
    <source>
        <dbReference type="ARBA" id="ARBA00047644"/>
    </source>
</evidence>
<sequence>MAGILSRTIFNTKTPLQLSRMWYSSSVPTTKLFIDGKFVDSQTTEWIDIHNPATNEVVSRVPKATQEEMQAAADSCSRAFHPWAETSILSRQQVFLRYQQLIKDNIKELARLITLEQGKTLADAEGDVFRGLQVVEHACSITSLMLGETLPSITKDMDTYTFRLPIGVCAGIAPFNFPAMIPLWMFPIGMVCGNTYLMKPSERVPGCTMLLAKLLQDAGAPDGTLNIIHGQHAAVNFICDNPAIKAISFVGSNQAGEYIYNRGSSNGKRVQSNMGAKNHGVVMPDANKENTLNQLVGAAFGAAGQRCMALSTAILVGEARDWLPELVERSKALRVNAGSSDRVTDKPTDASCFFELGRSLLFSVDPFPGFSFLIVFYCYEILTSVLLRDFNAILFDSVSQNNVIISFMMKMDGLNVSRGSLCNSSTEKTPKRVRLAPRFRPAGDQPGADVGPLISPEAKVRVNSLIQSGVDEGATLLLDGRAVNVKGYENGNFVGPTIISNVKPEMTCYKEEIFGPVLVVLEAADLDEAIALINNNQYGNGTAIFTNNGATARKYTHEVDVGQIGVNVPIPVPLPMFSFTGSRGSFRGDTNFYGKQGIQFYTQIKTVTSQWKAEDAGVSSPAVTMPTIR</sequence>
<evidence type="ECO:0000313" key="9">
    <source>
        <dbReference type="Proteomes" id="UP000694546"/>
    </source>
</evidence>
<protein>
    <recommendedName>
        <fullName evidence="2">methylmalonate-semialdehyde dehydrogenase (CoA acylating)</fullName>
        <ecNumber evidence="2">1.2.1.27</ecNumber>
    </recommendedName>
</protein>
<evidence type="ECO:0000256" key="3">
    <source>
        <dbReference type="ARBA" id="ARBA00023002"/>
    </source>
</evidence>
<evidence type="ECO:0000256" key="4">
    <source>
        <dbReference type="ARBA" id="ARBA00023027"/>
    </source>
</evidence>
<proteinExistence type="inferred from homology"/>
<dbReference type="GO" id="GO:0006574">
    <property type="term" value="P:L-valine catabolic process"/>
    <property type="evidence" value="ECO:0007669"/>
    <property type="project" value="TreeGrafter"/>
</dbReference>
<dbReference type="InterPro" id="IPR015590">
    <property type="entry name" value="Aldehyde_DH_dom"/>
</dbReference>
<dbReference type="GeneTree" id="ENSGT00940000156110"/>
<dbReference type="Proteomes" id="UP000694546">
    <property type="component" value="Chromosome 21"/>
</dbReference>
<dbReference type="Ensembl" id="ENSGMOT00000026081.1">
    <property type="protein sequence ID" value="ENSGMOP00000064227.1"/>
    <property type="gene ID" value="ENSGMOG00000011818.2"/>
</dbReference>
<reference evidence="8" key="1">
    <citation type="submission" date="2025-08" db="UniProtKB">
        <authorList>
            <consortium name="Ensembl"/>
        </authorList>
    </citation>
    <scope>IDENTIFICATION</scope>
</reference>
<dbReference type="GO" id="GO:0004491">
    <property type="term" value="F:methylmalonate-semialdehyde dehydrogenase (acylating, NAD) activity"/>
    <property type="evidence" value="ECO:0007669"/>
    <property type="project" value="UniProtKB-EC"/>
</dbReference>
<comment type="catalytic activity">
    <reaction evidence="5">
        <text>2-methyl-3-oxopropanoate + NAD(+) + CoA + H2O = propanoyl-CoA + hydrogencarbonate + NADH + H(+)</text>
        <dbReference type="Rhea" id="RHEA:20804"/>
        <dbReference type="ChEBI" id="CHEBI:15377"/>
        <dbReference type="ChEBI" id="CHEBI:15378"/>
        <dbReference type="ChEBI" id="CHEBI:17544"/>
        <dbReference type="ChEBI" id="CHEBI:57287"/>
        <dbReference type="ChEBI" id="CHEBI:57392"/>
        <dbReference type="ChEBI" id="CHEBI:57540"/>
        <dbReference type="ChEBI" id="CHEBI:57700"/>
        <dbReference type="ChEBI" id="CHEBI:57945"/>
        <dbReference type="EC" id="1.2.1.27"/>
    </reaction>
    <physiologicalReaction direction="left-to-right" evidence="5">
        <dbReference type="Rhea" id="RHEA:20805"/>
    </physiologicalReaction>
</comment>
<reference evidence="8" key="2">
    <citation type="submission" date="2025-09" db="UniProtKB">
        <authorList>
            <consortium name="Ensembl"/>
        </authorList>
    </citation>
    <scope>IDENTIFICATION</scope>
</reference>
<dbReference type="EC" id="1.2.1.27" evidence="2"/>
<dbReference type="InterPro" id="IPR010061">
    <property type="entry name" value="MeMal-semiAld_DH"/>
</dbReference>
<dbReference type="InterPro" id="IPR016161">
    <property type="entry name" value="Ald_DH/histidinol_DH"/>
</dbReference>
<dbReference type="PANTHER" id="PTHR43866">
    <property type="entry name" value="MALONATE-SEMIALDEHYDE DEHYDROGENASE"/>
    <property type="match status" value="1"/>
</dbReference>
<dbReference type="PROSITE" id="PS00070">
    <property type="entry name" value="ALDEHYDE_DEHYDR_CYS"/>
    <property type="match status" value="1"/>
</dbReference>
<dbReference type="InterPro" id="IPR016160">
    <property type="entry name" value="Ald_DH_CS_CYS"/>
</dbReference>
<feature type="domain" description="Aldehyde dehydrogenase" evidence="7">
    <location>
        <begin position="444"/>
        <end position="607"/>
    </location>
</feature>
<dbReference type="Gene3D" id="3.40.309.10">
    <property type="entry name" value="Aldehyde Dehydrogenase, Chain A, domain 2"/>
    <property type="match status" value="2"/>
</dbReference>
<evidence type="ECO:0000256" key="1">
    <source>
        <dbReference type="ARBA" id="ARBA00009986"/>
    </source>
</evidence>
<comment type="catalytic activity">
    <reaction evidence="6">
        <text>3-oxopropanoate + NAD(+) + CoA + H2O = hydrogencarbonate + acetyl-CoA + NADH + H(+)</text>
        <dbReference type="Rhea" id="RHEA:76615"/>
        <dbReference type="ChEBI" id="CHEBI:15377"/>
        <dbReference type="ChEBI" id="CHEBI:15378"/>
        <dbReference type="ChEBI" id="CHEBI:17544"/>
        <dbReference type="ChEBI" id="CHEBI:33190"/>
        <dbReference type="ChEBI" id="CHEBI:57287"/>
        <dbReference type="ChEBI" id="CHEBI:57288"/>
        <dbReference type="ChEBI" id="CHEBI:57540"/>
        <dbReference type="ChEBI" id="CHEBI:57945"/>
        <dbReference type="EC" id="1.2.1.27"/>
    </reaction>
    <physiologicalReaction direction="left-to-right" evidence="6">
        <dbReference type="Rhea" id="RHEA:76616"/>
    </physiologicalReaction>
</comment>
<dbReference type="GO" id="GO:0005739">
    <property type="term" value="C:mitochondrion"/>
    <property type="evidence" value="ECO:0007669"/>
    <property type="project" value="TreeGrafter"/>
</dbReference>
<dbReference type="InterPro" id="IPR016163">
    <property type="entry name" value="Ald_DH_C"/>
</dbReference>
<dbReference type="Gene3D" id="3.40.605.10">
    <property type="entry name" value="Aldehyde Dehydrogenase, Chain A, domain 1"/>
    <property type="match status" value="2"/>
</dbReference>
<dbReference type="PANTHER" id="PTHR43866:SF3">
    <property type="entry name" value="METHYLMALONATE-SEMIALDEHYDE DEHYDROGENASE [ACYLATING], MITOCHONDRIAL"/>
    <property type="match status" value="1"/>
</dbReference>
<keyword evidence="3" id="KW-0560">Oxidoreductase</keyword>
<dbReference type="NCBIfam" id="TIGR01722">
    <property type="entry name" value="MMSDH"/>
    <property type="match status" value="1"/>
</dbReference>
<dbReference type="OMA" id="VEYATYV"/>
<organism evidence="8 9">
    <name type="scientific">Gadus morhua</name>
    <name type="common">Atlantic cod</name>
    <dbReference type="NCBI Taxonomy" id="8049"/>
    <lineage>
        <taxon>Eukaryota</taxon>
        <taxon>Metazoa</taxon>
        <taxon>Chordata</taxon>
        <taxon>Craniata</taxon>
        <taxon>Vertebrata</taxon>
        <taxon>Euteleostomi</taxon>
        <taxon>Actinopterygii</taxon>
        <taxon>Neopterygii</taxon>
        <taxon>Teleostei</taxon>
        <taxon>Neoteleostei</taxon>
        <taxon>Acanthomorphata</taxon>
        <taxon>Zeiogadaria</taxon>
        <taxon>Gadariae</taxon>
        <taxon>Gadiformes</taxon>
        <taxon>Gadoidei</taxon>
        <taxon>Gadidae</taxon>
        <taxon>Gadus</taxon>
    </lineage>
</organism>
<dbReference type="Pfam" id="PF00171">
    <property type="entry name" value="Aldedh"/>
    <property type="match status" value="2"/>
</dbReference>
<keyword evidence="9" id="KW-1185">Reference proteome</keyword>
<evidence type="ECO:0000313" key="8">
    <source>
        <dbReference type="Ensembl" id="ENSGMOP00000064227.1"/>
    </source>
</evidence>